<dbReference type="EMBL" id="AYRZ02000005">
    <property type="protein sequence ID" value="PHT81805.1"/>
    <property type="molecule type" value="Genomic_DNA"/>
</dbReference>
<feature type="region of interest" description="Disordered" evidence="1">
    <location>
        <begin position="86"/>
        <end position="113"/>
    </location>
</feature>
<reference evidence="2 3" key="1">
    <citation type="journal article" date="2014" name="Nat. Genet.">
        <title>Genome sequence of the hot pepper provides insights into the evolution of pungency in Capsicum species.</title>
        <authorList>
            <person name="Kim S."/>
            <person name="Park M."/>
            <person name="Yeom S.I."/>
            <person name="Kim Y.M."/>
            <person name="Lee J.M."/>
            <person name="Lee H.A."/>
            <person name="Seo E."/>
            <person name="Choi J."/>
            <person name="Cheong K."/>
            <person name="Kim K.T."/>
            <person name="Jung K."/>
            <person name="Lee G.W."/>
            <person name="Oh S.K."/>
            <person name="Bae C."/>
            <person name="Kim S.B."/>
            <person name="Lee H.Y."/>
            <person name="Kim S.Y."/>
            <person name="Kim M.S."/>
            <person name="Kang B.C."/>
            <person name="Jo Y.D."/>
            <person name="Yang H.B."/>
            <person name="Jeong H.J."/>
            <person name="Kang W.H."/>
            <person name="Kwon J.K."/>
            <person name="Shin C."/>
            <person name="Lim J.Y."/>
            <person name="Park J.H."/>
            <person name="Huh J.H."/>
            <person name="Kim J.S."/>
            <person name="Kim B.D."/>
            <person name="Cohen O."/>
            <person name="Paran I."/>
            <person name="Suh M.C."/>
            <person name="Lee S.B."/>
            <person name="Kim Y.K."/>
            <person name="Shin Y."/>
            <person name="Noh S.J."/>
            <person name="Park J."/>
            <person name="Seo Y.S."/>
            <person name="Kwon S.Y."/>
            <person name="Kim H.A."/>
            <person name="Park J.M."/>
            <person name="Kim H.J."/>
            <person name="Choi S.B."/>
            <person name="Bosland P.W."/>
            <person name="Reeves G."/>
            <person name="Jo S.H."/>
            <person name="Lee B.W."/>
            <person name="Cho H.T."/>
            <person name="Choi H.S."/>
            <person name="Lee M.S."/>
            <person name="Yu Y."/>
            <person name="Do Choi Y."/>
            <person name="Park B.S."/>
            <person name="van Deynze A."/>
            <person name="Ashrafi H."/>
            <person name="Hill T."/>
            <person name="Kim W.T."/>
            <person name="Pai H.S."/>
            <person name="Ahn H.K."/>
            <person name="Yeam I."/>
            <person name="Giovannoni J.J."/>
            <person name="Rose J.K."/>
            <person name="Sorensen I."/>
            <person name="Lee S.J."/>
            <person name="Kim R.W."/>
            <person name="Choi I.Y."/>
            <person name="Choi B.S."/>
            <person name="Lim J.S."/>
            <person name="Lee Y.H."/>
            <person name="Choi D."/>
        </authorList>
    </citation>
    <scope>NUCLEOTIDE SEQUENCE [LARGE SCALE GENOMIC DNA]</scope>
    <source>
        <strain evidence="3">cv. CM334</strain>
    </source>
</reference>
<dbReference type="Proteomes" id="UP000222542">
    <property type="component" value="Unassembled WGS sequence"/>
</dbReference>
<evidence type="ECO:0000313" key="3">
    <source>
        <dbReference type="Proteomes" id="UP000222542"/>
    </source>
</evidence>
<organism evidence="2 3">
    <name type="scientific">Capsicum annuum</name>
    <name type="common">Capsicum pepper</name>
    <dbReference type="NCBI Taxonomy" id="4072"/>
    <lineage>
        <taxon>Eukaryota</taxon>
        <taxon>Viridiplantae</taxon>
        <taxon>Streptophyta</taxon>
        <taxon>Embryophyta</taxon>
        <taxon>Tracheophyta</taxon>
        <taxon>Spermatophyta</taxon>
        <taxon>Magnoliopsida</taxon>
        <taxon>eudicotyledons</taxon>
        <taxon>Gunneridae</taxon>
        <taxon>Pentapetalae</taxon>
        <taxon>asterids</taxon>
        <taxon>lamiids</taxon>
        <taxon>Solanales</taxon>
        <taxon>Solanaceae</taxon>
        <taxon>Solanoideae</taxon>
        <taxon>Capsiceae</taxon>
        <taxon>Capsicum</taxon>
    </lineage>
</organism>
<dbReference type="GO" id="GO:0006414">
    <property type="term" value="P:translational elongation"/>
    <property type="evidence" value="ECO:0000318"/>
    <property type="project" value="GO_Central"/>
</dbReference>
<dbReference type="STRING" id="4072.A0A2G2ZIP9"/>
<dbReference type="GO" id="GO:0005085">
    <property type="term" value="F:guanyl-nucleotide exchange factor activity"/>
    <property type="evidence" value="ECO:0000318"/>
    <property type="project" value="GO_Central"/>
</dbReference>
<dbReference type="InterPro" id="IPR049720">
    <property type="entry name" value="EF1B_bsu/dsu"/>
</dbReference>
<gene>
    <name evidence="2" type="ORF">T459_14820</name>
</gene>
<sequence length="113" mass="12397">MILKCMGKSWSNLVQIFIPILVNGTKLFYAKLASSLLKKVVGVRFGSQAAFIVAAPAKETAKPVNDDDDDDDIDFFGEDTEEKKKTAKVREATKASTKKNESGKSFVLLDVKP</sequence>
<dbReference type="GO" id="GO:0005829">
    <property type="term" value="C:cytosol"/>
    <property type="evidence" value="ECO:0000318"/>
    <property type="project" value="GO_Central"/>
</dbReference>
<reference evidence="2 3" key="2">
    <citation type="journal article" date="2017" name="Genome Biol.">
        <title>New reference genome sequences of hot pepper reveal the massive evolution of plant disease-resistance genes by retroduplication.</title>
        <authorList>
            <person name="Kim S."/>
            <person name="Park J."/>
            <person name="Yeom S.I."/>
            <person name="Kim Y.M."/>
            <person name="Seo E."/>
            <person name="Kim K.T."/>
            <person name="Kim M.S."/>
            <person name="Lee J.M."/>
            <person name="Cheong K."/>
            <person name="Shin H.S."/>
            <person name="Kim S.B."/>
            <person name="Han K."/>
            <person name="Lee J."/>
            <person name="Park M."/>
            <person name="Lee H.A."/>
            <person name="Lee H.Y."/>
            <person name="Lee Y."/>
            <person name="Oh S."/>
            <person name="Lee J.H."/>
            <person name="Choi E."/>
            <person name="Choi E."/>
            <person name="Lee S.E."/>
            <person name="Jeon J."/>
            <person name="Kim H."/>
            <person name="Choi G."/>
            <person name="Song H."/>
            <person name="Lee J."/>
            <person name="Lee S.C."/>
            <person name="Kwon J.K."/>
            <person name="Lee H.Y."/>
            <person name="Koo N."/>
            <person name="Hong Y."/>
            <person name="Kim R.W."/>
            <person name="Kang W.H."/>
            <person name="Huh J.H."/>
            <person name="Kang B.C."/>
            <person name="Yang T.J."/>
            <person name="Lee Y.H."/>
            <person name="Bennetzen J.L."/>
            <person name="Choi D."/>
        </authorList>
    </citation>
    <scope>NUCLEOTIDE SEQUENCE [LARGE SCALE GENOMIC DNA]</scope>
    <source>
        <strain evidence="3">cv. CM334</strain>
    </source>
</reference>
<protein>
    <submittedName>
        <fullName evidence="2">Uncharacterized protein</fullName>
    </submittedName>
</protein>
<dbReference type="GO" id="GO:0005853">
    <property type="term" value="C:eukaryotic translation elongation factor 1 complex"/>
    <property type="evidence" value="ECO:0007669"/>
    <property type="project" value="InterPro"/>
</dbReference>
<dbReference type="AlphaFoldDB" id="A0A2G2ZIP9"/>
<dbReference type="PANTHER" id="PTHR11595">
    <property type="entry name" value="EF-HAND AND COILED-COIL DOMAIN-CONTAINING FAMILY MEMBER"/>
    <property type="match status" value="1"/>
</dbReference>
<dbReference type="PANTHER" id="PTHR11595:SF84">
    <property type="entry name" value="ELONGATION FACTOR 1-BETA 1"/>
    <property type="match status" value="1"/>
</dbReference>
<feature type="compositionally biased region" description="Basic and acidic residues" evidence="1">
    <location>
        <begin position="86"/>
        <end position="102"/>
    </location>
</feature>
<name>A0A2G2ZIP9_CAPAN</name>
<comment type="caution">
    <text evidence="2">The sequence shown here is derived from an EMBL/GenBank/DDBJ whole genome shotgun (WGS) entry which is preliminary data.</text>
</comment>
<evidence type="ECO:0000313" key="2">
    <source>
        <dbReference type="EMBL" id="PHT81805.1"/>
    </source>
</evidence>
<accession>A0A2G2ZIP9</accession>
<dbReference type="GO" id="GO:0003746">
    <property type="term" value="F:translation elongation factor activity"/>
    <property type="evidence" value="ECO:0007669"/>
    <property type="project" value="InterPro"/>
</dbReference>
<keyword evidence="3" id="KW-1185">Reference proteome</keyword>
<dbReference type="Gramene" id="PHT81805">
    <property type="protein sequence ID" value="PHT81805"/>
    <property type="gene ID" value="T459_14820"/>
</dbReference>
<proteinExistence type="predicted"/>
<evidence type="ECO:0000256" key="1">
    <source>
        <dbReference type="SAM" id="MobiDB-lite"/>
    </source>
</evidence>